<dbReference type="InterPro" id="IPR029044">
    <property type="entry name" value="Nucleotide-diphossugar_trans"/>
</dbReference>
<dbReference type="KEGG" id="haa:A5892_10160"/>
<gene>
    <name evidence="4" type="ORF">A5892_10160</name>
</gene>
<evidence type="ECO:0000313" key="5">
    <source>
        <dbReference type="Proteomes" id="UP000077875"/>
    </source>
</evidence>
<evidence type="ECO:0000259" key="3">
    <source>
        <dbReference type="Pfam" id="PF00535"/>
    </source>
</evidence>
<evidence type="ECO:0000256" key="1">
    <source>
        <dbReference type="ARBA" id="ARBA00022676"/>
    </source>
</evidence>
<dbReference type="SUPFAM" id="SSF53448">
    <property type="entry name" value="Nucleotide-diphospho-sugar transferases"/>
    <property type="match status" value="1"/>
</dbReference>
<feature type="domain" description="Glycosyltransferase 2-like" evidence="3">
    <location>
        <begin position="4"/>
        <end position="136"/>
    </location>
</feature>
<dbReference type="PANTHER" id="PTHR22916:SF51">
    <property type="entry name" value="GLYCOSYLTRANSFERASE EPSH-RELATED"/>
    <property type="match status" value="1"/>
</dbReference>
<dbReference type="Gene3D" id="3.90.550.10">
    <property type="entry name" value="Spore Coat Polysaccharide Biosynthesis Protein SpsA, Chain A"/>
    <property type="match status" value="1"/>
</dbReference>
<keyword evidence="2" id="KW-0808">Transferase</keyword>
<dbReference type="Proteomes" id="UP000077875">
    <property type="component" value="Chromosome"/>
</dbReference>
<organism evidence="4 5">
    <name type="scientific">Halotalea alkalilenta</name>
    <dbReference type="NCBI Taxonomy" id="376489"/>
    <lineage>
        <taxon>Bacteria</taxon>
        <taxon>Pseudomonadati</taxon>
        <taxon>Pseudomonadota</taxon>
        <taxon>Gammaproteobacteria</taxon>
        <taxon>Oceanospirillales</taxon>
        <taxon>Halomonadaceae</taxon>
        <taxon>Halotalea</taxon>
    </lineage>
</organism>
<dbReference type="STRING" id="376489.A5892_10160"/>
<name>A0A172YFD3_9GAMM</name>
<keyword evidence="5" id="KW-1185">Reference proteome</keyword>
<evidence type="ECO:0000313" key="4">
    <source>
        <dbReference type="EMBL" id="ANF57782.1"/>
    </source>
</evidence>
<evidence type="ECO:0000256" key="2">
    <source>
        <dbReference type="ARBA" id="ARBA00022679"/>
    </source>
</evidence>
<dbReference type="AlphaFoldDB" id="A0A172YFD3"/>
<proteinExistence type="predicted"/>
<keyword evidence="1" id="KW-0328">Glycosyltransferase</keyword>
<dbReference type="Pfam" id="PF00535">
    <property type="entry name" value="Glycos_transf_2"/>
    <property type="match status" value="1"/>
</dbReference>
<protein>
    <recommendedName>
        <fullName evidence="3">Glycosyltransferase 2-like domain-containing protein</fullName>
    </recommendedName>
</protein>
<accession>A0A172YFD3</accession>
<dbReference type="CDD" id="cd00761">
    <property type="entry name" value="Glyco_tranf_GTA_type"/>
    <property type="match status" value="1"/>
</dbReference>
<dbReference type="EMBL" id="CP015243">
    <property type="protein sequence ID" value="ANF57782.1"/>
    <property type="molecule type" value="Genomic_DNA"/>
</dbReference>
<sequence length="322" mass="36198">MKISVIIPVYNVRDYLDACLDSVAGAIDAMPAQWRGAVEVLVINDGSTDGSERLAMSHCELRGWRYFSQPNAGLSAARNVGIEQSGGDYLTFIDSDDLIAVDFFSHHVEVLKALAPDCLTMGSYRFDDAGVRVAVNPSPSPRVTGSDWMMMLPKTTWARFYKRELFDGVRFPVGKLFEDMATTPLLKQAVSRHVYSPGEYYGYRRRVGSITRSTLNKQFDAIEAIAQLRTELPVEDFDRLLVSESFSVLIPFARAVPRREWALFRDHWSAALALFPATGWRAMAQHLRHYGFQRDRSLVSFAILKVLSIFRSSASTAPRKAE</sequence>
<reference evidence="4 5" key="1">
    <citation type="submission" date="2016-04" db="EMBL/GenBank/DDBJ databases">
        <title>Complete Genome Sequence of Halotalea alkalilenta IHB B 13600.</title>
        <authorList>
            <person name="Swarnkar M.K."/>
            <person name="Sharma A."/>
            <person name="Kaushal K."/>
            <person name="Soni R."/>
            <person name="Rana S."/>
            <person name="Singh A.K."/>
            <person name="Gulati A."/>
        </authorList>
    </citation>
    <scope>NUCLEOTIDE SEQUENCE [LARGE SCALE GENOMIC DNA]</scope>
    <source>
        <strain evidence="4 5">IHB B 13600</strain>
    </source>
</reference>
<dbReference type="RefSeq" id="WP_064122707.1">
    <property type="nucleotide sequence ID" value="NZ_CP015243.1"/>
</dbReference>
<dbReference type="PANTHER" id="PTHR22916">
    <property type="entry name" value="GLYCOSYLTRANSFERASE"/>
    <property type="match status" value="1"/>
</dbReference>
<dbReference type="GO" id="GO:0016758">
    <property type="term" value="F:hexosyltransferase activity"/>
    <property type="evidence" value="ECO:0007669"/>
    <property type="project" value="UniProtKB-ARBA"/>
</dbReference>
<dbReference type="InterPro" id="IPR001173">
    <property type="entry name" value="Glyco_trans_2-like"/>
</dbReference>